<protein>
    <recommendedName>
        <fullName evidence="1">non-specific serine/threonine protein kinase</fullName>
        <ecNumber evidence="1">2.7.11.1</ecNumber>
    </recommendedName>
</protein>
<dbReference type="PROSITE" id="PS50011">
    <property type="entry name" value="PROTEIN_KINASE_DOM"/>
    <property type="match status" value="1"/>
</dbReference>
<proteinExistence type="predicted"/>
<dbReference type="PANTHER" id="PTHR43289">
    <property type="entry name" value="MITOGEN-ACTIVATED PROTEIN KINASE KINASE KINASE 20-RELATED"/>
    <property type="match status" value="1"/>
</dbReference>
<dbReference type="InterPro" id="IPR011009">
    <property type="entry name" value="Kinase-like_dom_sf"/>
</dbReference>
<dbReference type="Pfam" id="PF08239">
    <property type="entry name" value="SH3_3"/>
    <property type="match status" value="1"/>
</dbReference>
<keyword evidence="11" id="KW-1185">Reference proteome</keyword>
<evidence type="ECO:0000313" key="10">
    <source>
        <dbReference type="EMBL" id="TDD58699.1"/>
    </source>
</evidence>
<keyword evidence="3" id="KW-0808">Transferase</keyword>
<dbReference type="Gene3D" id="2.30.30.40">
    <property type="entry name" value="SH3 Domains"/>
    <property type="match status" value="1"/>
</dbReference>
<dbReference type="EC" id="2.7.11.1" evidence="1"/>
<dbReference type="InterPro" id="IPR017441">
    <property type="entry name" value="Protein_kinase_ATP_BS"/>
</dbReference>
<evidence type="ECO:0000256" key="5">
    <source>
        <dbReference type="ARBA" id="ARBA00022777"/>
    </source>
</evidence>
<keyword evidence="2" id="KW-0723">Serine/threonine-protein kinase</keyword>
<comment type="caution">
    <text evidence="10">The sequence shown here is derived from an EMBL/GenBank/DDBJ whole genome shotgun (WGS) entry which is preliminary data.</text>
</comment>
<dbReference type="Proteomes" id="UP000295124">
    <property type="component" value="Unassembled WGS sequence"/>
</dbReference>
<dbReference type="SMART" id="SM00220">
    <property type="entry name" value="S_TKc"/>
    <property type="match status" value="1"/>
</dbReference>
<sequence>MRPTIRWGAPYGNCCRRCARRTPAICTDFGGKCLLRWHNSNPSSTWQQNPFRKQTVRVSVRAVIVEVPGYRLAEPLGAGATGVVYAGVRLADGGSVAVKVVHPELVDPQYRDRLRREARLAESVVHPGVVRVHEVGGERDQAWLVMDRLSGPDLQQLLDSEGPLTPERAVELLAEVADAVDAVHCAGVIHRDLKPANIILDDGRPMVADFGVARQLASLESTTGLDLSGDAWLHSGTPSGPSLGSMAGTVAYMAPEQWRGDPVVPATDVYALGGTLYALLTGRRPYERRTLPELAYAVAMLPPPLSGNDQYDEVIRRAMAKDPADRYPTAAAFAAALRGAEVTKDGVAAIRRRSWGRGRLVGVAAAGVAVLGIGIAAVLMQERSATEELTVCAQDATVRDAPRSKAVVATVYRGDRLTPIKQRDGETWVHVRLPDGRTGWSLTEYVRHSC</sequence>
<dbReference type="InterPro" id="IPR003646">
    <property type="entry name" value="SH3-like_bac-type"/>
</dbReference>
<evidence type="ECO:0000259" key="9">
    <source>
        <dbReference type="PROSITE" id="PS50011"/>
    </source>
</evidence>
<dbReference type="OrthoDB" id="5622056at2"/>
<dbReference type="EMBL" id="SMKX01000047">
    <property type="protein sequence ID" value="TDD58699.1"/>
    <property type="molecule type" value="Genomic_DNA"/>
</dbReference>
<dbReference type="GO" id="GO:0005524">
    <property type="term" value="F:ATP binding"/>
    <property type="evidence" value="ECO:0007669"/>
    <property type="project" value="UniProtKB-UniRule"/>
</dbReference>
<evidence type="ECO:0000256" key="6">
    <source>
        <dbReference type="ARBA" id="ARBA00022840"/>
    </source>
</evidence>
<dbReference type="CDD" id="cd14014">
    <property type="entry name" value="STKc_PknB_like"/>
    <property type="match status" value="1"/>
</dbReference>
<accession>A0A4R4ZM18</accession>
<evidence type="ECO:0000256" key="7">
    <source>
        <dbReference type="PROSITE-ProRule" id="PRU10141"/>
    </source>
</evidence>
<feature type="domain" description="Protein kinase" evidence="9">
    <location>
        <begin position="70"/>
        <end position="338"/>
    </location>
</feature>
<feature type="transmembrane region" description="Helical" evidence="8">
    <location>
        <begin position="360"/>
        <end position="380"/>
    </location>
</feature>
<evidence type="ECO:0000256" key="8">
    <source>
        <dbReference type="SAM" id="Phobius"/>
    </source>
</evidence>
<dbReference type="InterPro" id="IPR000719">
    <property type="entry name" value="Prot_kinase_dom"/>
</dbReference>
<gene>
    <name evidence="10" type="ORF">E1263_17940</name>
</gene>
<evidence type="ECO:0000256" key="1">
    <source>
        <dbReference type="ARBA" id="ARBA00012513"/>
    </source>
</evidence>
<evidence type="ECO:0000256" key="4">
    <source>
        <dbReference type="ARBA" id="ARBA00022741"/>
    </source>
</evidence>
<dbReference type="SUPFAM" id="SSF56112">
    <property type="entry name" value="Protein kinase-like (PK-like)"/>
    <property type="match status" value="1"/>
</dbReference>
<dbReference type="Gene3D" id="1.10.510.10">
    <property type="entry name" value="Transferase(Phosphotransferase) domain 1"/>
    <property type="match status" value="1"/>
</dbReference>
<dbReference type="Gene3D" id="3.30.200.20">
    <property type="entry name" value="Phosphorylase Kinase, domain 1"/>
    <property type="match status" value="1"/>
</dbReference>
<dbReference type="PROSITE" id="PS00108">
    <property type="entry name" value="PROTEIN_KINASE_ST"/>
    <property type="match status" value="1"/>
</dbReference>
<keyword evidence="4 7" id="KW-0547">Nucleotide-binding</keyword>
<organism evidence="10 11">
    <name type="scientific">Kribbella antibiotica</name>
    <dbReference type="NCBI Taxonomy" id="190195"/>
    <lineage>
        <taxon>Bacteria</taxon>
        <taxon>Bacillati</taxon>
        <taxon>Actinomycetota</taxon>
        <taxon>Actinomycetes</taxon>
        <taxon>Propionibacteriales</taxon>
        <taxon>Kribbellaceae</taxon>
        <taxon>Kribbella</taxon>
    </lineage>
</organism>
<keyword evidence="6 7" id="KW-0067">ATP-binding</keyword>
<dbReference type="GO" id="GO:0004674">
    <property type="term" value="F:protein serine/threonine kinase activity"/>
    <property type="evidence" value="ECO:0007669"/>
    <property type="project" value="UniProtKB-KW"/>
</dbReference>
<dbReference type="InterPro" id="IPR008271">
    <property type="entry name" value="Ser/Thr_kinase_AS"/>
</dbReference>
<dbReference type="AlphaFoldDB" id="A0A4R4ZM18"/>
<keyword evidence="8" id="KW-0472">Membrane</keyword>
<evidence type="ECO:0000256" key="3">
    <source>
        <dbReference type="ARBA" id="ARBA00022679"/>
    </source>
</evidence>
<evidence type="ECO:0000256" key="2">
    <source>
        <dbReference type="ARBA" id="ARBA00022527"/>
    </source>
</evidence>
<feature type="binding site" evidence="7">
    <location>
        <position position="99"/>
    </location>
    <ligand>
        <name>ATP</name>
        <dbReference type="ChEBI" id="CHEBI:30616"/>
    </ligand>
</feature>
<dbReference type="PANTHER" id="PTHR43289:SF6">
    <property type="entry name" value="SERINE_THREONINE-PROTEIN KINASE NEKL-3"/>
    <property type="match status" value="1"/>
</dbReference>
<keyword evidence="8" id="KW-0812">Transmembrane</keyword>
<evidence type="ECO:0000313" key="11">
    <source>
        <dbReference type="Proteomes" id="UP000295124"/>
    </source>
</evidence>
<dbReference type="Pfam" id="PF00069">
    <property type="entry name" value="Pkinase"/>
    <property type="match status" value="1"/>
</dbReference>
<name>A0A4R4ZM18_9ACTN</name>
<keyword evidence="5" id="KW-0418">Kinase</keyword>
<keyword evidence="8" id="KW-1133">Transmembrane helix</keyword>
<dbReference type="PROSITE" id="PS00107">
    <property type="entry name" value="PROTEIN_KINASE_ATP"/>
    <property type="match status" value="1"/>
</dbReference>
<reference evidence="10 11" key="1">
    <citation type="submission" date="2019-03" db="EMBL/GenBank/DDBJ databases">
        <title>Draft genome sequences of novel Actinobacteria.</title>
        <authorList>
            <person name="Sahin N."/>
            <person name="Ay H."/>
            <person name="Saygin H."/>
        </authorList>
    </citation>
    <scope>NUCLEOTIDE SEQUENCE [LARGE SCALE GENOMIC DNA]</scope>
    <source>
        <strain evidence="10 11">JCM 13523</strain>
    </source>
</reference>